<gene>
    <name evidence="1" type="ORF">EV685_3704</name>
</gene>
<evidence type="ECO:0000313" key="2">
    <source>
        <dbReference type="Proteomes" id="UP000293433"/>
    </source>
</evidence>
<dbReference type="Proteomes" id="UP000293433">
    <property type="component" value="Unassembled WGS sequence"/>
</dbReference>
<dbReference type="RefSeq" id="WP_130483519.1">
    <property type="nucleotide sequence ID" value="NZ_SGWV01000012.1"/>
</dbReference>
<organism evidence="1 2">
    <name type="scientific">Sphaerotilus mobilis</name>
    <dbReference type="NCBI Taxonomy" id="47994"/>
    <lineage>
        <taxon>Bacteria</taxon>
        <taxon>Pseudomonadati</taxon>
        <taxon>Pseudomonadota</taxon>
        <taxon>Betaproteobacteria</taxon>
        <taxon>Burkholderiales</taxon>
        <taxon>Sphaerotilaceae</taxon>
        <taxon>Sphaerotilus</taxon>
    </lineage>
</organism>
<name>A0A4Q7LAH2_9BURK</name>
<protein>
    <submittedName>
        <fullName evidence="1">Uncharacterized protein</fullName>
    </submittedName>
</protein>
<evidence type="ECO:0000313" key="1">
    <source>
        <dbReference type="EMBL" id="RZS47499.1"/>
    </source>
</evidence>
<dbReference type="EMBL" id="SGWV01000012">
    <property type="protein sequence ID" value="RZS47499.1"/>
    <property type="molecule type" value="Genomic_DNA"/>
</dbReference>
<accession>A0A4Q7LAH2</accession>
<keyword evidence="2" id="KW-1185">Reference proteome</keyword>
<proteinExistence type="predicted"/>
<comment type="caution">
    <text evidence="1">The sequence shown here is derived from an EMBL/GenBank/DDBJ whole genome shotgun (WGS) entry which is preliminary data.</text>
</comment>
<sequence length="172" mass="18151">MIRVTFDINPDGLGSFTDSHLAALWHVSQANPAQHGDCQAGELARAVGVEIVRRWLAETPPELYAHQPSDHYWQTLVRHGAWTGQGGTWETRAAASGSSVALTNVAASRSTSATPSDLVRELSFAANAWTREAADFRNSQSSTPGDECAYLADLLARAAAAMASATTSPAGG</sequence>
<reference evidence="1 2" key="1">
    <citation type="submission" date="2019-02" db="EMBL/GenBank/DDBJ databases">
        <title>Genomic Encyclopedia of Type Strains, Phase IV (KMG-IV): sequencing the most valuable type-strain genomes for metagenomic binning, comparative biology and taxonomic classification.</title>
        <authorList>
            <person name="Goeker M."/>
        </authorList>
    </citation>
    <scope>NUCLEOTIDE SEQUENCE [LARGE SCALE GENOMIC DNA]</scope>
    <source>
        <strain evidence="1 2">DSM 10617</strain>
    </source>
</reference>
<dbReference type="AlphaFoldDB" id="A0A4Q7LAH2"/>
<dbReference type="OrthoDB" id="6059108at2"/>